<comment type="caution">
    <text evidence="4">The sequence shown here is derived from an EMBL/GenBank/DDBJ whole genome shotgun (WGS) entry which is preliminary data.</text>
</comment>
<accession>A0A9X3IJ00</accession>
<evidence type="ECO:0000256" key="1">
    <source>
        <dbReference type="SAM" id="MobiDB-lite"/>
    </source>
</evidence>
<dbReference type="Pfam" id="PF01569">
    <property type="entry name" value="PAP2"/>
    <property type="match status" value="1"/>
</dbReference>
<reference evidence="4" key="1">
    <citation type="submission" date="2022-11" db="EMBL/GenBank/DDBJ databases">
        <title>Biodiversity and phylogenetic relationships of bacteria.</title>
        <authorList>
            <person name="Machado R.A.R."/>
            <person name="Bhat A."/>
            <person name="Loulou A."/>
            <person name="Kallel S."/>
        </authorList>
    </citation>
    <scope>NUCLEOTIDE SEQUENCE</scope>
    <source>
        <strain evidence="4">K-TC2</strain>
    </source>
</reference>
<gene>
    <name evidence="4" type="ORF">OSH07_01790</name>
</gene>
<proteinExistence type="predicted"/>
<evidence type="ECO:0000313" key="5">
    <source>
        <dbReference type="Proteomes" id="UP001144805"/>
    </source>
</evidence>
<dbReference type="CDD" id="cd03396">
    <property type="entry name" value="PAP2_like_6"/>
    <property type="match status" value="1"/>
</dbReference>
<dbReference type="AlphaFoldDB" id="A0A9X3IJ00"/>
<keyword evidence="2" id="KW-1133">Transmembrane helix</keyword>
<name>A0A9X3IJ00_9HYPH</name>
<dbReference type="InterPro" id="IPR036938">
    <property type="entry name" value="PAP2/HPO_sf"/>
</dbReference>
<evidence type="ECO:0000259" key="3">
    <source>
        <dbReference type="Pfam" id="PF01569"/>
    </source>
</evidence>
<dbReference type="RefSeq" id="WP_266336883.1">
    <property type="nucleotide sequence ID" value="NZ_JAPKNK010000001.1"/>
</dbReference>
<feature type="region of interest" description="Disordered" evidence="1">
    <location>
        <begin position="275"/>
        <end position="294"/>
    </location>
</feature>
<feature type="transmembrane region" description="Helical" evidence="2">
    <location>
        <begin position="117"/>
        <end position="137"/>
    </location>
</feature>
<feature type="compositionally biased region" description="Basic and acidic residues" evidence="1">
    <location>
        <begin position="279"/>
        <end position="294"/>
    </location>
</feature>
<feature type="transmembrane region" description="Helical" evidence="2">
    <location>
        <begin position="42"/>
        <end position="64"/>
    </location>
</feature>
<evidence type="ECO:0000256" key="2">
    <source>
        <dbReference type="SAM" id="Phobius"/>
    </source>
</evidence>
<feature type="region of interest" description="Disordered" evidence="1">
    <location>
        <begin position="1"/>
        <end position="25"/>
    </location>
</feature>
<dbReference type="Gene3D" id="1.20.144.10">
    <property type="entry name" value="Phosphatidic acid phosphatase type 2/haloperoxidase"/>
    <property type="match status" value="1"/>
</dbReference>
<protein>
    <submittedName>
        <fullName evidence="4">Phosphatase PAP2 family protein</fullName>
    </submittedName>
</protein>
<organism evidence="4 5">
    <name type="scientific">Kaistia nematophila</name>
    <dbReference type="NCBI Taxonomy" id="2994654"/>
    <lineage>
        <taxon>Bacteria</taxon>
        <taxon>Pseudomonadati</taxon>
        <taxon>Pseudomonadota</taxon>
        <taxon>Alphaproteobacteria</taxon>
        <taxon>Hyphomicrobiales</taxon>
        <taxon>Kaistiaceae</taxon>
        <taxon>Kaistia</taxon>
    </lineage>
</organism>
<keyword evidence="5" id="KW-1185">Reference proteome</keyword>
<feature type="transmembrane region" description="Helical" evidence="2">
    <location>
        <begin position="84"/>
        <end position="105"/>
    </location>
</feature>
<dbReference type="Proteomes" id="UP001144805">
    <property type="component" value="Unassembled WGS sequence"/>
</dbReference>
<feature type="domain" description="Phosphatidic acid phosphatase type 2/haloperoxidase" evidence="3">
    <location>
        <begin position="119"/>
        <end position="244"/>
    </location>
</feature>
<feature type="transmembrane region" description="Helical" evidence="2">
    <location>
        <begin position="199"/>
        <end position="220"/>
    </location>
</feature>
<sequence length="294" mass="31156">MAERQAVPHRDFSAGGKTAPPLRARPGDAPLSLTRLYGAMGMLAAVSLFFIAFPGLDLHVAALFHADGGFPATQNPSLVALRALGKNLVVLACAVLIAGLAMQLVRSPRRMPIRASHIWFLLASLALGPGLIVNGILKSLWGRPRPIQVDLFGGAAPFETAWTISGACQSNCSFVSGEAASAFWLLGLVLLAPPRYRPALAAGIGLLAFALSLNRLAFGGHFLSDILISWAITLVVMFGLARLMLEEPFRSRIDAATESALGQLALASRAALGRIARQRTSDHRSGPDRVDPPN</sequence>
<keyword evidence="2" id="KW-0472">Membrane</keyword>
<evidence type="ECO:0000313" key="4">
    <source>
        <dbReference type="EMBL" id="MCX5567918.1"/>
    </source>
</evidence>
<dbReference type="InterPro" id="IPR000326">
    <property type="entry name" value="PAP2/HPO"/>
</dbReference>
<feature type="compositionally biased region" description="Basic and acidic residues" evidence="1">
    <location>
        <begin position="1"/>
        <end position="12"/>
    </location>
</feature>
<dbReference type="SUPFAM" id="SSF48317">
    <property type="entry name" value="Acid phosphatase/Vanadium-dependent haloperoxidase"/>
    <property type="match status" value="1"/>
</dbReference>
<keyword evidence="2" id="KW-0812">Transmembrane</keyword>
<dbReference type="EMBL" id="JAPKNK010000001">
    <property type="protein sequence ID" value="MCX5567918.1"/>
    <property type="molecule type" value="Genomic_DNA"/>
</dbReference>
<feature type="transmembrane region" description="Helical" evidence="2">
    <location>
        <begin position="174"/>
        <end position="192"/>
    </location>
</feature>
<feature type="transmembrane region" description="Helical" evidence="2">
    <location>
        <begin position="226"/>
        <end position="245"/>
    </location>
</feature>